<evidence type="ECO:0000256" key="1">
    <source>
        <dbReference type="ARBA" id="ARBA00004123"/>
    </source>
</evidence>
<dbReference type="GO" id="GO:0008270">
    <property type="term" value="F:zinc ion binding"/>
    <property type="evidence" value="ECO:0007669"/>
    <property type="project" value="UniProtKB-KW"/>
</dbReference>
<protein>
    <recommendedName>
        <fullName evidence="9">VWFA domain-containing protein</fullName>
    </recommendedName>
</protein>
<evidence type="ECO:0000256" key="3">
    <source>
        <dbReference type="ARBA" id="ARBA00022763"/>
    </source>
</evidence>
<dbReference type="InterPro" id="IPR013083">
    <property type="entry name" value="Znf_RING/FYVE/PHD"/>
</dbReference>
<accession>J4CDG6</accession>
<dbReference type="InterPro" id="IPR007198">
    <property type="entry name" value="Ssl1-like"/>
</dbReference>
<evidence type="ECO:0000256" key="7">
    <source>
        <dbReference type="ARBA" id="ARBA00023204"/>
    </source>
</evidence>
<dbReference type="InterPro" id="IPR004595">
    <property type="entry name" value="TFIIH_C1-like_dom"/>
</dbReference>
<dbReference type="GO" id="GO:0005675">
    <property type="term" value="C:transcription factor TFIIH holo complex"/>
    <property type="evidence" value="ECO:0007669"/>
    <property type="project" value="TreeGrafter"/>
</dbReference>
<dbReference type="Gene3D" id="3.40.50.410">
    <property type="entry name" value="von Willebrand factor, type A domain"/>
    <property type="match status" value="1"/>
</dbReference>
<dbReference type="InterPro" id="IPR036465">
    <property type="entry name" value="vWFA_dom_sf"/>
</dbReference>
<evidence type="ECO:0000256" key="5">
    <source>
        <dbReference type="ARBA" id="ARBA00023015"/>
    </source>
</evidence>
<dbReference type="SUPFAM" id="SSF53300">
    <property type="entry name" value="vWA-like"/>
    <property type="match status" value="1"/>
</dbReference>
<keyword evidence="8" id="KW-0539">Nucleus</keyword>
<dbReference type="SUPFAM" id="SSF57889">
    <property type="entry name" value="Cysteine-rich domain"/>
    <property type="match status" value="1"/>
</dbReference>
<keyword evidence="4" id="KW-0863">Zinc-finger</keyword>
<keyword evidence="7" id="KW-0234">DNA repair</keyword>
<evidence type="ECO:0000256" key="8">
    <source>
        <dbReference type="ARBA" id="ARBA00023242"/>
    </source>
</evidence>
<gene>
    <name evidence="10" type="ORF">TOT_030000370</name>
</gene>
<dbReference type="GeneID" id="20715551"/>
<dbReference type="eggNOG" id="KOG2807">
    <property type="taxonomic scope" value="Eukaryota"/>
</dbReference>
<reference evidence="10 11" key="1">
    <citation type="journal article" date="2012" name="MBio">
        <title>Comparative genome analysis of three eukaryotic parasites with differing abilities to transform leukocytes reveals key mediators of Theileria-induced leukocyte transformation.</title>
        <authorList>
            <person name="Hayashida K."/>
            <person name="Hara Y."/>
            <person name="Abe T."/>
            <person name="Yamasaki C."/>
            <person name="Toyoda A."/>
            <person name="Kosuge T."/>
            <person name="Suzuki Y."/>
            <person name="Sato Y."/>
            <person name="Kawashima S."/>
            <person name="Katayama T."/>
            <person name="Wakaguri H."/>
            <person name="Inoue N."/>
            <person name="Homma K."/>
            <person name="Tada-Umezaki M."/>
            <person name="Yagi Y."/>
            <person name="Fujii Y."/>
            <person name="Habara T."/>
            <person name="Kanehisa M."/>
            <person name="Watanabe H."/>
            <person name="Ito K."/>
            <person name="Gojobori T."/>
            <person name="Sugawara H."/>
            <person name="Imanishi T."/>
            <person name="Weir W."/>
            <person name="Gardner M."/>
            <person name="Pain A."/>
            <person name="Shiels B."/>
            <person name="Hattori M."/>
            <person name="Nene V."/>
            <person name="Sugimoto C."/>
        </authorList>
    </citation>
    <scope>NUCLEOTIDE SEQUENCE [LARGE SCALE GENOMIC DNA]</scope>
    <source>
        <strain evidence="10 11">Shintoku</strain>
    </source>
</reference>
<dbReference type="InterPro" id="IPR002035">
    <property type="entry name" value="VWF_A"/>
</dbReference>
<dbReference type="SMART" id="SM01047">
    <property type="entry name" value="C1_4"/>
    <property type="match status" value="1"/>
</dbReference>
<evidence type="ECO:0000256" key="6">
    <source>
        <dbReference type="ARBA" id="ARBA00023163"/>
    </source>
</evidence>
<evidence type="ECO:0000313" key="10">
    <source>
        <dbReference type="EMBL" id="BAM41107.1"/>
    </source>
</evidence>
<feature type="domain" description="VWFA" evidence="9">
    <location>
        <begin position="121"/>
        <end position="263"/>
    </location>
</feature>
<dbReference type="PANTHER" id="PTHR12695:SF2">
    <property type="entry name" value="GENERAL TRANSCRIPTION FACTOR IIH SUBUNIT 2-RELATED"/>
    <property type="match status" value="1"/>
</dbReference>
<keyword evidence="5" id="KW-0805">Transcription regulation</keyword>
<dbReference type="InterPro" id="IPR046349">
    <property type="entry name" value="C1-like_sf"/>
</dbReference>
<evidence type="ECO:0000259" key="9">
    <source>
        <dbReference type="PROSITE" id="PS50234"/>
    </source>
</evidence>
<dbReference type="Pfam" id="PF04056">
    <property type="entry name" value="Ssl1"/>
    <property type="match status" value="1"/>
</dbReference>
<organism evidence="10 11">
    <name type="scientific">Theileria orientalis strain Shintoku</name>
    <dbReference type="NCBI Taxonomy" id="869250"/>
    <lineage>
        <taxon>Eukaryota</taxon>
        <taxon>Sar</taxon>
        <taxon>Alveolata</taxon>
        <taxon>Apicomplexa</taxon>
        <taxon>Aconoidasida</taxon>
        <taxon>Piroplasmida</taxon>
        <taxon>Theileriidae</taxon>
        <taxon>Theileria</taxon>
    </lineage>
</organism>
<dbReference type="STRING" id="869250.J4CDG6"/>
<proteinExistence type="inferred from homology"/>
<comment type="subcellular location">
    <subcellularLocation>
        <location evidence="1">Nucleus</location>
    </subcellularLocation>
</comment>
<evidence type="ECO:0000313" key="11">
    <source>
        <dbReference type="Proteomes" id="UP000003786"/>
    </source>
</evidence>
<dbReference type="OMA" id="INWVEVP"/>
<dbReference type="AlphaFoldDB" id="J4CDG6"/>
<evidence type="ECO:0000256" key="2">
    <source>
        <dbReference type="ARBA" id="ARBA00006092"/>
    </source>
</evidence>
<keyword evidence="4" id="KW-0479">Metal-binding</keyword>
<dbReference type="Gene3D" id="3.30.40.10">
    <property type="entry name" value="Zinc/RING finger domain, C3HC4 (zinc finger)"/>
    <property type="match status" value="1"/>
</dbReference>
<dbReference type="OrthoDB" id="284275at2759"/>
<dbReference type="Proteomes" id="UP000003786">
    <property type="component" value="Chromosome 3"/>
</dbReference>
<keyword evidence="3" id="KW-0227">DNA damage</keyword>
<dbReference type="PANTHER" id="PTHR12695">
    <property type="entry name" value="GENERAL TRANSCRIPTION FACTOR IIH SUBUNIT 2"/>
    <property type="match status" value="1"/>
</dbReference>
<name>J4CDG6_THEOR</name>
<dbReference type="KEGG" id="tot:TOT_030000370"/>
<keyword evidence="6" id="KW-0804">Transcription</keyword>
<comment type="similarity">
    <text evidence="2">Belongs to the GTF2H2 family.</text>
</comment>
<keyword evidence="4" id="KW-0862">Zinc</keyword>
<sequence>MGVDASVYEIFNLFPSPFIDTCAFCSNIFEFLNNKANKYLLEELLNEFEQSLDIKNENDDEAYQQYAWEQDFDKSWEQLVDKDGELQFIKPQSRIYSEPEGENEHPSESLDVISKRGIIRNVVILFDMSETMLEKDFKPDRLYCSFGALKEFVKDLFSKGPITQLGMVVMRNKVANLICQLGTNPEEQLELLGNSLKEGADGPSSLQNGLEMCLNMLYELPSYSTREVLVIFGSNRTLDAGNILVTLEKLKQNNLTINSISLSPENRRQLFGGKGCKSPETPTQQLHITSTMVSTMSDQIYMLPVSIVWNKLISLRKKWMEPVLLKVAFPPLKKTATVSLCVCHSSLVNKAYICPQCHSKSCYIPTKCKVRTFILIGAIDHNNRHAVESTWYHHQIFQGLFITSYLPKNSSKYENTQVTCSSCNLRNNVGFRCPSCDSWFCEYCNVYIQEELHQCPMCLFLKVNIKQP</sequence>
<dbReference type="GO" id="GO:0006289">
    <property type="term" value="P:nucleotide-excision repair"/>
    <property type="evidence" value="ECO:0007669"/>
    <property type="project" value="TreeGrafter"/>
</dbReference>
<dbReference type="GO" id="GO:0006357">
    <property type="term" value="P:regulation of transcription by RNA polymerase II"/>
    <property type="evidence" value="ECO:0007669"/>
    <property type="project" value="TreeGrafter"/>
</dbReference>
<dbReference type="RefSeq" id="XP_009691408.1">
    <property type="nucleotide sequence ID" value="XM_009693113.1"/>
</dbReference>
<keyword evidence="11" id="KW-1185">Reference proteome</keyword>
<dbReference type="EMBL" id="AP011948">
    <property type="protein sequence ID" value="BAM41107.1"/>
    <property type="molecule type" value="Genomic_DNA"/>
</dbReference>
<dbReference type="PROSITE" id="PS50234">
    <property type="entry name" value="VWFA"/>
    <property type="match status" value="1"/>
</dbReference>
<dbReference type="VEuPathDB" id="PiroplasmaDB:TOT_030000370"/>
<evidence type="ECO:0000256" key="4">
    <source>
        <dbReference type="ARBA" id="ARBA00022771"/>
    </source>
</evidence>